<organism evidence="1 2">
    <name type="scientific">Rhizobium freirei PRF 81</name>
    <dbReference type="NCBI Taxonomy" id="363754"/>
    <lineage>
        <taxon>Bacteria</taxon>
        <taxon>Pseudomonadati</taxon>
        <taxon>Pseudomonadota</taxon>
        <taxon>Alphaproteobacteria</taxon>
        <taxon>Hyphomicrobiales</taxon>
        <taxon>Rhizobiaceae</taxon>
        <taxon>Rhizobium/Agrobacterium group</taxon>
        <taxon>Rhizobium</taxon>
    </lineage>
</organism>
<evidence type="ECO:0000313" key="2">
    <source>
        <dbReference type="Proteomes" id="UP000012429"/>
    </source>
</evidence>
<dbReference type="EMBL" id="AQHN01000056">
    <property type="protein sequence ID" value="ENN87473.1"/>
    <property type="molecule type" value="Genomic_DNA"/>
</dbReference>
<protein>
    <submittedName>
        <fullName evidence="1">Uncharacterized protein</fullName>
    </submittedName>
</protein>
<gene>
    <name evidence="1" type="ORF">RHSP_28535</name>
</gene>
<proteinExistence type="predicted"/>
<comment type="caution">
    <text evidence="1">The sequence shown here is derived from an EMBL/GenBank/DDBJ whole genome shotgun (WGS) entry which is preliminary data.</text>
</comment>
<keyword evidence="2" id="KW-1185">Reference proteome</keyword>
<evidence type="ECO:0000313" key="1">
    <source>
        <dbReference type="EMBL" id="ENN87473.1"/>
    </source>
</evidence>
<accession>N6UBC3</accession>
<reference evidence="1 2" key="1">
    <citation type="journal article" date="2012" name="BMC Genomics">
        <title>Genomic basis of broad host range and environmental adaptability of Rhizobium tropici CIAT 899 and Rhizobium sp. PRF 81 which are used in inoculants for common bean (Phaseolus vulgaris L.).</title>
        <authorList>
            <person name="Ormeno-Orrillo E."/>
            <person name="Menna P."/>
            <person name="Almeida L.G."/>
            <person name="Ollero F.J."/>
            <person name="Nicolas M.F."/>
            <person name="Pains Rodrigues E."/>
            <person name="Shigueyoshi Nakatani A."/>
            <person name="Silva Batista J.S."/>
            <person name="Oliveira Chueire L.M."/>
            <person name="Souza R.C."/>
            <person name="Ribeiro Vasconcelos A.T."/>
            <person name="Megias M."/>
            <person name="Hungria M."/>
            <person name="Martinez-Romero E."/>
        </authorList>
    </citation>
    <scope>NUCLEOTIDE SEQUENCE [LARGE SCALE GENOMIC DNA]</scope>
    <source>
        <strain evidence="1 2">PRF 81</strain>
    </source>
</reference>
<dbReference type="AlphaFoldDB" id="N6UBC3"/>
<name>N6UBC3_9HYPH</name>
<sequence length="308" mass="33889">MLQGAFPFDHGPAVEIIGGHLREDSTEIDLAVAERTEAAGALDPALIAAIDTLASGRIELRILDVEHLDAVLVDVDVVEIIEALQDIVRGVVEHVGARVVLHALQEHLEGDAVMQVFARMDFVADVNAVFVGVIEDRRPAAGKLFKGGFDETGRTLRPGIDEGPGKRAREGRMRLDAEMLRSRQRHLHLFDRPFLPRLRVPSHFRSRKTVEGFVIGGMHGNELTLQMGRKFRYLDTVRAGDTGELVAIILGGSCLLQVDELACPSRNLHADIAGIGSPFRDRIPRIEWRGIACELSEKQAGAFDRLHS</sequence>
<dbReference type="Proteomes" id="UP000012429">
    <property type="component" value="Unassembled WGS sequence"/>
</dbReference>